<evidence type="ECO:0000313" key="4">
    <source>
        <dbReference type="Proteomes" id="UP000609346"/>
    </source>
</evidence>
<feature type="domain" description="YCII-related" evidence="2">
    <location>
        <begin position="15"/>
        <end position="104"/>
    </location>
</feature>
<dbReference type="Proteomes" id="UP000609346">
    <property type="component" value="Unassembled WGS sequence"/>
</dbReference>
<comment type="caution">
    <text evidence="3">The sequence shown here is derived from an EMBL/GenBank/DDBJ whole genome shotgun (WGS) entry which is preliminary data.</text>
</comment>
<protein>
    <submittedName>
        <fullName evidence="3">YciI family protein</fullName>
    </submittedName>
</protein>
<name>A0ABR8MTI2_9BACL</name>
<gene>
    <name evidence="3" type="ORF">H8B09_06405</name>
</gene>
<dbReference type="Pfam" id="PF03795">
    <property type="entry name" value="YCII"/>
    <property type="match status" value="1"/>
</dbReference>
<dbReference type="InterPro" id="IPR011008">
    <property type="entry name" value="Dimeric_a/b-barrel"/>
</dbReference>
<dbReference type="PANTHER" id="PTHR35174">
    <property type="entry name" value="BLL7171 PROTEIN-RELATED"/>
    <property type="match status" value="1"/>
</dbReference>
<dbReference type="PANTHER" id="PTHR35174:SF3">
    <property type="entry name" value="BLL7171 PROTEIN"/>
    <property type="match status" value="1"/>
</dbReference>
<dbReference type="RefSeq" id="WP_191202576.1">
    <property type="nucleotide sequence ID" value="NZ_JACXZA010000001.1"/>
</dbReference>
<proteinExistence type="inferred from homology"/>
<reference evidence="3 4" key="1">
    <citation type="submission" date="2020-09" db="EMBL/GenBank/DDBJ databases">
        <title>Paenibacillus sp. strain PR3 16S rRNA gene Genome sequencing and assembly.</title>
        <authorList>
            <person name="Kim J."/>
        </authorList>
    </citation>
    <scope>NUCLEOTIDE SEQUENCE [LARGE SCALE GENOMIC DNA]</scope>
    <source>
        <strain evidence="3 4">PR3</strain>
    </source>
</reference>
<comment type="similarity">
    <text evidence="1">Belongs to the YciI family.</text>
</comment>
<keyword evidence="4" id="KW-1185">Reference proteome</keyword>
<evidence type="ECO:0000259" key="2">
    <source>
        <dbReference type="Pfam" id="PF03795"/>
    </source>
</evidence>
<sequence>MSYTLMLFESHEDFEARKDPARQEQYLAGWRHYTRAMQEAGIVVYGAGLYAPETAATMKRHGGETVVQDGPFAETKEQLGGIMVIDVPDIDTALEWAARAPVATVEVRQNIPQLK</sequence>
<dbReference type="EMBL" id="JACXZA010000001">
    <property type="protein sequence ID" value="MBD3918381.1"/>
    <property type="molecule type" value="Genomic_DNA"/>
</dbReference>
<evidence type="ECO:0000313" key="3">
    <source>
        <dbReference type="EMBL" id="MBD3918381.1"/>
    </source>
</evidence>
<dbReference type="Gene3D" id="3.30.70.1060">
    <property type="entry name" value="Dimeric alpha+beta barrel"/>
    <property type="match status" value="1"/>
</dbReference>
<organism evidence="3 4">
    <name type="scientific">Paenibacillus terricola</name>
    <dbReference type="NCBI Taxonomy" id="2763503"/>
    <lineage>
        <taxon>Bacteria</taxon>
        <taxon>Bacillati</taxon>
        <taxon>Bacillota</taxon>
        <taxon>Bacilli</taxon>
        <taxon>Bacillales</taxon>
        <taxon>Paenibacillaceae</taxon>
        <taxon>Paenibacillus</taxon>
    </lineage>
</organism>
<dbReference type="InterPro" id="IPR005545">
    <property type="entry name" value="YCII"/>
</dbReference>
<evidence type="ECO:0000256" key="1">
    <source>
        <dbReference type="ARBA" id="ARBA00007689"/>
    </source>
</evidence>
<accession>A0ABR8MTI2</accession>
<dbReference type="SUPFAM" id="SSF54909">
    <property type="entry name" value="Dimeric alpha+beta barrel"/>
    <property type="match status" value="1"/>
</dbReference>